<dbReference type="Gene3D" id="3.30.900.10">
    <property type="entry name" value="HORMA domain"/>
    <property type="match status" value="1"/>
</dbReference>
<evidence type="ECO:0000259" key="3">
    <source>
        <dbReference type="Pfam" id="PF10033"/>
    </source>
</evidence>
<protein>
    <recommendedName>
        <fullName evidence="3">Autophagy-related protein 13 N-terminal domain-containing protein</fullName>
    </recommendedName>
</protein>
<dbReference type="PANTHER" id="PTHR13430:SF4">
    <property type="entry name" value="AUTOPHAGY-RELATED PROTEIN 13"/>
    <property type="match status" value="1"/>
</dbReference>
<proteinExistence type="predicted"/>
<feature type="compositionally biased region" description="Polar residues" evidence="2">
    <location>
        <begin position="528"/>
        <end position="548"/>
    </location>
</feature>
<evidence type="ECO:0000313" key="4">
    <source>
        <dbReference type="EMBL" id="GFH52049.1"/>
    </source>
</evidence>
<dbReference type="GO" id="GO:0005829">
    <property type="term" value="C:cytosol"/>
    <property type="evidence" value="ECO:0007669"/>
    <property type="project" value="TreeGrafter"/>
</dbReference>
<dbReference type="GO" id="GO:0000423">
    <property type="term" value="P:mitophagy"/>
    <property type="evidence" value="ECO:0007669"/>
    <property type="project" value="TreeGrafter"/>
</dbReference>
<dbReference type="PANTHER" id="PTHR13430">
    <property type="match status" value="1"/>
</dbReference>
<comment type="caution">
    <text evidence="4">The sequence shown here is derived from an EMBL/GenBank/DDBJ whole genome shotgun (WGS) entry which is preliminary data.</text>
</comment>
<feature type="compositionally biased region" description="Polar residues" evidence="2">
    <location>
        <begin position="687"/>
        <end position="701"/>
    </location>
</feature>
<accession>A0AAD3CWU6</accession>
<keyword evidence="1" id="KW-0072">Autophagy</keyword>
<keyword evidence="5" id="KW-1185">Reference proteome</keyword>
<dbReference type="Proteomes" id="UP001054902">
    <property type="component" value="Unassembled WGS sequence"/>
</dbReference>
<evidence type="ECO:0000256" key="1">
    <source>
        <dbReference type="ARBA" id="ARBA00023006"/>
    </source>
</evidence>
<gene>
    <name evidence="4" type="ORF">CTEN210_08525</name>
</gene>
<dbReference type="AlphaFoldDB" id="A0AAD3CWU6"/>
<feature type="region of interest" description="Disordered" evidence="2">
    <location>
        <begin position="276"/>
        <end position="303"/>
    </location>
</feature>
<dbReference type="InterPro" id="IPR036570">
    <property type="entry name" value="HORMA_dom_sf"/>
</dbReference>
<evidence type="ECO:0000256" key="2">
    <source>
        <dbReference type="SAM" id="MobiDB-lite"/>
    </source>
</evidence>
<dbReference type="GO" id="GO:0034497">
    <property type="term" value="P:protein localization to phagophore assembly site"/>
    <property type="evidence" value="ECO:0007669"/>
    <property type="project" value="TreeGrafter"/>
</dbReference>
<dbReference type="GO" id="GO:1990316">
    <property type="term" value="C:Atg1/ULK1 kinase complex"/>
    <property type="evidence" value="ECO:0007669"/>
    <property type="project" value="InterPro"/>
</dbReference>
<feature type="region of interest" description="Disordered" evidence="2">
    <location>
        <begin position="678"/>
        <end position="701"/>
    </location>
</feature>
<dbReference type="GO" id="GO:0034727">
    <property type="term" value="P:piecemeal microautophagy of the nucleus"/>
    <property type="evidence" value="ECO:0007669"/>
    <property type="project" value="TreeGrafter"/>
</dbReference>
<dbReference type="InterPro" id="IPR018731">
    <property type="entry name" value="Atg13_N"/>
</dbReference>
<reference evidence="4 5" key="1">
    <citation type="journal article" date="2021" name="Sci. Rep.">
        <title>The genome of the diatom Chaetoceros tenuissimus carries an ancient integrated fragment of an extant virus.</title>
        <authorList>
            <person name="Hongo Y."/>
            <person name="Kimura K."/>
            <person name="Takaki Y."/>
            <person name="Yoshida Y."/>
            <person name="Baba S."/>
            <person name="Kobayashi G."/>
            <person name="Nagasaki K."/>
            <person name="Hano T."/>
            <person name="Tomaru Y."/>
        </authorList>
    </citation>
    <scope>NUCLEOTIDE SEQUENCE [LARGE SCALE GENOMIC DNA]</scope>
    <source>
        <strain evidence="4 5">NIES-3715</strain>
    </source>
</reference>
<evidence type="ECO:0000313" key="5">
    <source>
        <dbReference type="Proteomes" id="UP001054902"/>
    </source>
</evidence>
<dbReference type="EMBL" id="BLLK01000045">
    <property type="protein sequence ID" value="GFH52049.1"/>
    <property type="molecule type" value="Genomic_DNA"/>
</dbReference>
<feature type="compositionally biased region" description="Basic and acidic residues" evidence="2">
    <location>
        <begin position="286"/>
        <end position="297"/>
    </location>
</feature>
<dbReference type="InterPro" id="IPR040182">
    <property type="entry name" value="ATG13"/>
</dbReference>
<organism evidence="4 5">
    <name type="scientific">Chaetoceros tenuissimus</name>
    <dbReference type="NCBI Taxonomy" id="426638"/>
    <lineage>
        <taxon>Eukaryota</taxon>
        <taxon>Sar</taxon>
        <taxon>Stramenopiles</taxon>
        <taxon>Ochrophyta</taxon>
        <taxon>Bacillariophyta</taxon>
        <taxon>Coscinodiscophyceae</taxon>
        <taxon>Chaetocerotophycidae</taxon>
        <taxon>Chaetocerotales</taxon>
        <taxon>Chaetocerotaceae</taxon>
        <taxon>Chaetoceros</taxon>
    </lineage>
</organism>
<sequence length="772" mass="86325">MNGSEYTSGTRGPREKCDQVIYEAIAKAAEIIVHGRCQNENKGESQGNNNSTSRFHLEIEEVANVRSILKLWKSSLHVPLRLDVFYQYSSDPNNPENSIRKELLERWCIDYIHTSNSMDNSYGGDETIAQLRHVVKRAVIQLRVLHSLTRIMPAYKLHHALSSEENHMTGGAHVGGYYNMGHQQINHVSKSIQDLVGGSINYSFYVSDTVAPNQRRHTDTTLFSSSTNRPFSKHELSPIPTPFGILYLSVQYDEYLNVNSVLHQRTQRMLECCKSQSGPMQIPNNRIDDRRNNDSRHTQHSQSIPIKIHSYNPKGTNDSRSMHRQQFHDRPQFSKQMSMPNQNLNALNLSPNVKTDYMSSTQFGQIERPKSAEPEKINITERLRSNSVTHPVQKSKKNLSGLSLALMDEEANKDDDFNACNLASIKDSSEREEDIISRRQRMAFHHPPPSFDEISDQIPGHLSKGSYGYGYNTGNVHQESLSNIHINNIRKSPNTVPITNTPPQPMFLSSTPRVVKGVSSPLEREPTTDGNNGVPFTNPTSLQTSNSVHNKNSIGSITFQENLDKNSSYNRQIEHTNKITKDSILPPLHTEDALASSPFKLGISQNIEPGKKSLSKLSHSPNVSIFSSLIGKGSTGYAEVFPIALGNSAVYTSNLSNRTRAFSGRLTKQLQTNDTEDMPFAVDMDDSNNSTSTLTAKTSRQNSGMEFGNSFGNTSSLVVSSLAHKCSTGAERLKLFNSTQSMQKQECSFVDDQLKDFRSFGDSIATIHSTNK</sequence>
<feature type="domain" description="Autophagy-related protein 13 N-terminal" evidence="3">
    <location>
        <begin position="26"/>
        <end position="252"/>
    </location>
</feature>
<name>A0AAD3CWU6_9STRA</name>
<dbReference type="GO" id="GO:0000407">
    <property type="term" value="C:phagophore assembly site"/>
    <property type="evidence" value="ECO:0007669"/>
    <property type="project" value="TreeGrafter"/>
</dbReference>
<feature type="region of interest" description="Disordered" evidence="2">
    <location>
        <begin position="520"/>
        <end position="548"/>
    </location>
</feature>
<dbReference type="Pfam" id="PF10033">
    <property type="entry name" value="ATG13"/>
    <property type="match status" value="1"/>
</dbReference>